<dbReference type="InterPro" id="IPR036390">
    <property type="entry name" value="WH_DNA-bd_sf"/>
</dbReference>
<dbReference type="PANTHER" id="PTHR39168">
    <property type="entry name" value="TRANSCRIPTIONAL REGULATOR-RELATED"/>
    <property type="match status" value="1"/>
</dbReference>
<dbReference type="Gene3D" id="1.10.10.10">
    <property type="entry name" value="Winged helix-like DNA-binding domain superfamily/Winged helix DNA-binding domain"/>
    <property type="match status" value="1"/>
</dbReference>
<accession>A0ABU0YRB3</accession>
<name>A0ABU0YRB3_9PROT</name>
<proteinExistence type="predicted"/>
<protein>
    <submittedName>
        <fullName evidence="2">Winged helix-turn-helix domain-containing protein</fullName>
    </submittedName>
</protein>
<dbReference type="SMART" id="SM00418">
    <property type="entry name" value="HTH_ARSR"/>
    <property type="match status" value="1"/>
</dbReference>
<dbReference type="Proteomes" id="UP001230156">
    <property type="component" value="Unassembled WGS sequence"/>
</dbReference>
<dbReference type="PANTHER" id="PTHR39168:SF1">
    <property type="entry name" value="TRANSCRIPTIONAL REGULATORY PROTEIN"/>
    <property type="match status" value="1"/>
</dbReference>
<evidence type="ECO:0000313" key="2">
    <source>
        <dbReference type="EMBL" id="MDQ7250261.1"/>
    </source>
</evidence>
<reference evidence="3" key="1">
    <citation type="submission" date="2023-08" db="EMBL/GenBank/DDBJ databases">
        <title>Rhodospirillaceae gen. nov., a novel taxon isolated from the Yangtze River Yuezi River estuary sludge.</title>
        <authorList>
            <person name="Ruan L."/>
        </authorList>
    </citation>
    <scope>NUCLEOTIDE SEQUENCE [LARGE SCALE GENOMIC DNA]</scope>
    <source>
        <strain evidence="3">R-7</strain>
    </source>
</reference>
<gene>
    <name evidence="2" type="ORF">Q8A70_21400</name>
</gene>
<evidence type="ECO:0000313" key="3">
    <source>
        <dbReference type="Proteomes" id="UP001230156"/>
    </source>
</evidence>
<dbReference type="PROSITE" id="PS50987">
    <property type="entry name" value="HTH_ARSR_2"/>
    <property type="match status" value="1"/>
</dbReference>
<feature type="domain" description="HTH arsR-type" evidence="1">
    <location>
        <begin position="6"/>
        <end position="101"/>
    </location>
</feature>
<dbReference type="InterPro" id="IPR001845">
    <property type="entry name" value="HTH_ArsR_DNA-bd_dom"/>
</dbReference>
<dbReference type="InterPro" id="IPR011991">
    <property type="entry name" value="ArsR-like_HTH"/>
</dbReference>
<organism evidence="2 3">
    <name type="scientific">Dongia sedimenti</name>
    <dbReference type="NCBI Taxonomy" id="3064282"/>
    <lineage>
        <taxon>Bacteria</taxon>
        <taxon>Pseudomonadati</taxon>
        <taxon>Pseudomonadota</taxon>
        <taxon>Alphaproteobacteria</taxon>
        <taxon>Rhodospirillales</taxon>
        <taxon>Dongiaceae</taxon>
        <taxon>Dongia</taxon>
    </lineage>
</organism>
<comment type="caution">
    <text evidence="2">The sequence shown here is derived from an EMBL/GenBank/DDBJ whole genome shotgun (WGS) entry which is preliminary data.</text>
</comment>
<evidence type="ECO:0000259" key="1">
    <source>
        <dbReference type="PROSITE" id="PS50987"/>
    </source>
</evidence>
<sequence length="246" mass="26389">MSVASKSMPSGASMAEIAALVGDPARANMLTALLGGQSLTASDLAWHAGVTPQTASGHLARMGAAQLVSVTALGRHRYYRLASPKVAQMLETIYQVAGDQPVPRRRLPSYVDTAMREARTCYDHLAGELGVAVAEALVARQYLVLNDEAGVVTRKGARFFGTLGIDLEKLTQQRRCFCRICIDLTERRPHIAGALGAAFCERCFELGWIARMKDSRAVAVTAKGSGNLRDILGIEAPPAKPRRQAA</sequence>
<dbReference type="Pfam" id="PF01022">
    <property type="entry name" value="HTH_5"/>
    <property type="match status" value="1"/>
</dbReference>
<dbReference type="EMBL" id="JAUYVI010000006">
    <property type="protein sequence ID" value="MDQ7250261.1"/>
    <property type="molecule type" value="Genomic_DNA"/>
</dbReference>
<dbReference type="CDD" id="cd00090">
    <property type="entry name" value="HTH_ARSR"/>
    <property type="match status" value="1"/>
</dbReference>
<dbReference type="RefSeq" id="WP_379959287.1">
    <property type="nucleotide sequence ID" value="NZ_JAUYVI010000006.1"/>
</dbReference>
<dbReference type="SUPFAM" id="SSF46785">
    <property type="entry name" value="Winged helix' DNA-binding domain"/>
    <property type="match status" value="1"/>
</dbReference>
<keyword evidence="3" id="KW-1185">Reference proteome</keyword>
<dbReference type="InterPro" id="IPR036388">
    <property type="entry name" value="WH-like_DNA-bd_sf"/>
</dbReference>
<dbReference type="InterPro" id="IPR052543">
    <property type="entry name" value="HTH_Metal-responsive_Reg"/>
</dbReference>